<dbReference type="AlphaFoldDB" id="A0A2H1VUG2"/>
<dbReference type="EMBL" id="ODYU01004516">
    <property type="protein sequence ID" value="SOQ44481.1"/>
    <property type="molecule type" value="Genomic_DNA"/>
</dbReference>
<organism evidence="1">
    <name type="scientific">Spodoptera frugiperda</name>
    <name type="common">Fall armyworm</name>
    <dbReference type="NCBI Taxonomy" id="7108"/>
    <lineage>
        <taxon>Eukaryota</taxon>
        <taxon>Metazoa</taxon>
        <taxon>Ecdysozoa</taxon>
        <taxon>Arthropoda</taxon>
        <taxon>Hexapoda</taxon>
        <taxon>Insecta</taxon>
        <taxon>Pterygota</taxon>
        <taxon>Neoptera</taxon>
        <taxon>Endopterygota</taxon>
        <taxon>Lepidoptera</taxon>
        <taxon>Glossata</taxon>
        <taxon>Ditrysia</taxon>
        <taxon>Noctuoidea</taxon>
        <taxon>Noctuidae</taxon>
        <taxon>Amphipyrinae</taxon>
        <taxon>Spodoptera</taxon>
    </lineage>
</organism>
<sequence length="495" mass="57334">MYMDDIKLFASTLNEIHTLADITQTFSNDICMEFGIDKCKIQSVTNGIVEPTLYDLGNQEIIEPVDPDEGYKYLGYYQSKQIHHKNTKKSLQENFRNRLHKILHTHLNAKNTIKAINTFAIPILTYSFGIIRWTQTDLTTLQRIINTTMTKHRKHHPRACIQRLTLPKIEGGRGIIDITNLHNNQITLLRTFFFNRSQHSPLHKAICQADSFTPLSLANHTKQMTITSREQKIQAWSQKSLHGRHRLDLTNPIVDKIASNAWLKRGELFPETEGFMLAIQDQVIDTKNYRKYIIRDSTLGSDHCRHCHRQPETIQHITGACSSITQTDYKHRHDQVAAIIHQALAYKHKLITEKTPYYKYTPQVILNSPEFKMYWDRTILTDKTIHHNRPDITLHDKKNKIVFLIDIAIPNTHNLSSTHTNKLSKYTDLTIELKTQWQVHTVKTIPIIISSTGVIPKTLHTSLKTLDLHPLTFTLLQKAVILNTCRIVRKFLSID</sequence>
<dbReference type="PANTHER" id="PTHR35450">
    <property type="entry name" value="REVERSE TRANSCRIPTASE DOMAIN-CONTAINING PROTEIN"/>
    <property type="match status" value="1"/>
</dbReference>
<name>A0A2H1VUG2_SPOFR</name>
<proteinExistence type="predicted"/>
<accession>A0A2H1VUG2</accession>
<evidence type="ECO:0000313" key="1">
    <source>
        <dbReference type="EMBL" id="SOQ44481.1"/>
    </source>
</evidence>
<gene>
    <name evidence="1" type="ORF">SFRICE_041581</name>
</gene>
<reference evidence="1" key="1">
    <citation type="submission" date="2016-07" db="EMBL/GenBank/DDBJ databases">
        <authorList>
            <person name="Bretaudeau A."/>
        </authorList>
    </citation>
    <scope>NUCLEOTIDE SEQUENCE</scope>
    <source>
        <strain evidence="1">Rice</strain>
        <tissue evidence="1">Whole body</tissue>
    </source>
</reference>
<dbReference type="PANTHER" id="PTHR35450:SF2">
    <property type="entry name" value="REVERSE TRANSCRIPTASE DOMAIN-CONTAINING PROTEIN"/>
    <property type="match status" value="1"/>
</dbReference>
<protein>
    <submittedName>
        <fullName evidence="1">SFRICE_041581</fullName>
    </submittedName>
</protein>